<protein>
    <submittedName>
        <fullName evidence="4">Anti-FecI sigma factor, FecR</fullName>
    </submittedName>
</protein>
<name>F4KXZ4_HALH1</name>
<gene>
    <name evidence="4" type="ordered locus">Halhy_4820</name>
</gene>
<feature type="transmembrane region" description="Helical" evidence="1">
    <location>
        <begin position="69"/>
        <end position="89"/>
    </location>
</feature>
<keyword evidence="5" id="KW-1185">Reference proteome</keyword>
<keyword evidence="1" id="KW-0472">Membrane</keyword>
<reference evidence="4 5" key="1">
    <citation type="journal article" date="2011" name="Stand. Genomic Sci.">
        <title>Complete genome sequence of Haliscomenobacter hydrossis type strain (O).</title>
        <authorList>
            <consortium name="US DOE Joint Genome Institute (JGI-PGF)"/>
            <person name="Daligault H."/>
            <person name="Lapidus A."/>
            <person name="Zeytun A."/>
            <person name="Nolan M."/>
            <person name="Lucas S."/>
            <person name="Del Rio T.G."/>
            <person name="Tice H."/>
            <person name="Cheng J.F."/>
            <person name="Tapia R."/>
            <person name="Han C."/>
            <person name="Goodwin L."/>
            <person name="Pitluck S."/>
            <person name="Liolios K."/>
            <person name="Pagani I."/>
            <person name="Ivanova N."/>
            <person name="Huntemann M."/>
            <person name="Mavromatis K."/>
            <person name="Mikhailova N."/>
            <person name="Pati A."/>
            <person name="Chen A."/>
            <person name="Palaniappan K."/>
            <person name="Land M."/>
            <person name="Hauser L."/>
            <person name="Brambilla E.M."/>
            <person name="Rohde M."/>
            <person name="Verbarg S."/>
            <person name="Goker M."/>
            <person name="Bristow J."/>
            <person name="Eisen J.A."/>
            <person name="Markowitz V."/>
            <person name="Hugenholtz P."/>
            <person name="Kyrpides N.C."/>
            <person name="Klenk H.P."/>
            <person name="Woyke T."/>
        </authorList>
    </citation>
    <scope>NUCLEOTIDE SEQUENCE [LARGE SCALE GENOMIC DNA]</scope>
    <source>
        <strain evidence="5">ATCC 27775 / DSM 1100 / LMG 10767 / O</strain>
    </source>
</reference>
<dbReference type="Proteomes" id="UP000008461">
    <property type="component" value="Chromosome"/>
</dbReference>
<dbReference type="PANTHER" id="PTHR30273">
    <property type="entry name" value="PERIPLASMIC SIGNAL SENSOR AND SIGMA FACTOR ACTIVATOR FECR-RELATED"/>
    <property type="match status" value="1"/>
</dbReference>
<evidence type="ECO:0000259" key="2">
    <source>
        <dbReference type="Pfam" id="PF04773"/>
    </source>
</evidence>
<dbReference type="OrthoDB" id="645173at2"/>
<dbReference type="Pfam" id="PF16344">
    <property type="entry name" value="FecR_C"/>
    <property type="match status" value="1"/>
</dbReference>
<evidence type="ECO:0000313" key="5">
    <source>
        <dbReference type="Proteomes" id="UP000008461"/>
    </source>
</evidence>
<dbReference type="Gene3D" id="3.55.50.30">
    <property type="match status" value="1"/>
</dbReference>
<dbReference type="InterPro" id="IPR006860">
    <property type="entry name" value="FecR"/>
</dbReference>
<proteinExistence type="predicted"/>
<dbReference type="STRING" id="760192.Halhy_4820"/>
<evidence type="ECO:0000259" key="3">
    <source>
        <dbReference type="Pfam" id="PF16344"/>
    </source>
</evidence>
<dbReference type="eggNOG" id="COG3712">
    <property type="taxonomic scope" value="Bacteria"/>
</dbReference>
<dbReference type="InterPro" id="IPR012373">
    <property type="entry name" value="Ferrdict_sens_TM"/>
</dbReference>
<evidence type="ECO:0000313" key="4">
    <source>
        <dbReference type="EMBL" id="AEE52653.1"/>
    </source>
</evidence>
<keyword evidence="1" id="KW-0812">Transmembrane</keyword>
<reference key="2">
    <citation type="submission" date="2011-04" db="EMBL/GenBank/DDBJ databases">
        <title>Complete sequence of chromosome of Haliscomenobacter hydrossis DSM 1100.</title>
        <authorList>
            <consortium name="US DOE Joint Genome Institute (JGI-PGF)"/>
            <person name="Lucas S."/>
            <person name="Han J."/>
            <person name="Lapidus A."/>
            <person name="Bruce D."/>
            <person name="Goodwin L."/>
            <person name="Pitluck S."/>
            <person name="Peters L."/>
            <person name="Kyrpides N."/>
            <person name="Mavromatis K."/>
            <person name="Ivanova N."/>
            <person name="Ovchinnikova G."/>
            <person name="Pagani I."/>
            <person name="Daligault H."/>
            <person name="Detter J.C."/>
            <person name="Han C."/>
            <person name="Land M."/>
            <person name="Hauser L."/>
            <person name="Markowitz V."/>
            <person name="Cheng J.-F."/>
            <person name="Hugenholtz P."/>
            <person name="Woyke T."/>
            <person name="Wu D."/>
            <person name="Verbarg S."/>
            <person name="Frueling A."/>
            <person name="Brambilla E."/>
            <person name="Klenk H.-P."/>
            <person name="Eisen J.A."/>
        </authorList>
    </citation>
    <scope>NUCLEOTIDE SEQUENCE</scope>
    <source>
        <strain>DSM 1100</strain>
    </source>
</reference>
<dbReference type="PIRSF" id="PIRSF018266">
    <property type="entry name" value="FecR"/>
    <property type="match status" value="1"/>
</dbReference>
<organism evidence="4 5">
    <name type="scientific">Haliscomenobacter hydrossis (strain ATCC 27775 / DSM 1100 / LMG 10767 / O)</name>
    <dbReference type="NCBI Taxonomy" id="760192"/>
    <lineage>
        <taxon>Bacteria</taxon>
        <taxon>Pseudomonadati</taxon>
        <taxon>Bacteroidota</taxon>
        <taxon>Saprospiria</taxon>
        <taxon>Saprospirales</taxon>
        <taxon>Haliscomenobacteraceae</taxon>
        <taxon>Haliscomenobacter</taxon>
    </lineage>
</organism>
<evidence type="ECO:0000256" key="1">
    <source>
        <dbReference type="SAM" id="Phobius"/>
    </source>
</evidence>
<feature type="domain" description="FecR protein" evidence="2">
    <location>
        <begin position="120"/>
        <end position="208"/>
    </location>
</feature>
<dbReference type="KEGG" id="hhy:Halhy_4820"/>
<feature type="domain" description="Protein FecR C-terminal" evidence="3">
    <location>
        <begin position="265"/>
        <end position="333"/>
    </location>
</feature>
<dbReference type="Pfam" id="PF04773">
    <property type="entry name" value="FecR"/>
    <property type="match status" value="1"/>
</dbReference>
<dbReference type="EMBL" id="CP002691">
    <property type="protein sequence ID" value="AEE52653.1"/>
    <property type="molecule type" value="Genomic_DNA"/>
</dbReference>
<dbReference type="AlphaFoldDB" id="F4KXZ4"/>
<accession>F4KXZ4</accession>
<sequence>MTQQEFNELSKRYLEGKTTEEEEKPILAWFESQPEFKKTSAPGEESLTVRKRVWANISKELKVSVSARIIRMAWILGTAVCMLLGYIWFVKLSPAQVPKKNQKSPTVIAHRGIELKNTTYSDQKITLADGSLVILEPGSSLVYNKDFNRIKRELHLNGEAFFEVTKNPSKPFIVHAGKLIAKVLGTSFTIKNTKDSKNVMVDVLTGKVSVYAEKTPQEKSSVKEKLKVVVLTPNQRVQYLSTENRLVKSIVESPNVIITREELKKLTFVDAPISLVFEAIEKAYGLEVVYDEKVMQDCIMTTSLDEENLHDKLTIICKLLNASYKIEDAQIIVSSNGCL</sequence>
<dbReference type="HOGENOM" id="CLU_050192_2_3_10"/>
<dbReference type="GO" id="GO:0016989">
    <property type="term" value="F:sigma factor antagonist activity"/>
    <property type="evidence" value="ECO:0007669"/>
    <property type="project" value="TreeGrafter"/>
</dbReference>
<dbReference type="Gene3D" id="2.60.120.1440">
    <property type="match status" value="1"/>
</dbReference>
<dbReference type="InterPro" id="IPR032508">
    <property type="entry name" value="FecR_C"/>
</dbReference>
<keyword evidence="1" id="KW-1133">Transmembrane helix</keyword>
<dbReference type="RefSeq" id="WP_013767191.1">
    <property type="nucleotide sequence ID" value="NC_015510.1"/>
</dbReference>
<dbReference type="PANTHER" id="PTHR30273:SF2">
    <property type="entry name" value="PROTEIN FECR"/>
    <property type="match status" value="1"/>
</dbReference>